<protein>
    <submittedName>
        <fullName evidence="2">Uncharacterized protein</fullName>
    </submittedName>
</protein>
<reference evidence="2 3" key="1">
    <citation type="journal article" date="2012" name="J. Bacteriol.">
        <title>Genome Sequence of the Protease-Producing Bacterium Rheinheimera nanhaiensis E407-8T, Isolated from Deep-Sea Sediment of the South China Sea.</title>
        <authorList>
            <person name="Zhang X.-Y."/>
            <person name="Zhang Y.-J."/>
            <person name="Qin Q.-L."/>
            <person name="Xie B.-B."/>
            <person name="Chen X.-L."/>
            <person name="Zhou B.-C."/>
            <person name="Zhang Y.-Z."/>
        </authorList>
    </citation>
    <scope>NUCLEOTIDE SEQUENCE [LARGE SCALE GENOMIC DNA]</scope>
    <source>
        <strain evidence="2 3">E407-8</strain>
    </source>
</reference>
<evidence type="ECO:0000313" key="3">
    <source>
        <dbReference type="Proteomes" id="UP000004374"/>
    </source>
</evidence>
<sequence length="135" mass="14843">MKTRLSAMIAAAILTAGTVCAAAQANTQDYKLVTVAGYLNFYLLNLNACQDFHPSVRQSAYDAEKNLYPYLDKLYSKMGGEKGANQQMVSDIVMKRRNMLNAQIAEGDFTVEHCQAVVKILTEDGLDKTLLSAVE</sequence>
<feature type="signal peptide" evidence="1">
    <location>
        <begin position="1"/>
        <end position="21"/>
    </location>
</feature>
<proteinExistence type="predicted"/>
<comment type="caution">
    <text evidence="2">The sequence shown here is derived from an EMBL/GenBank/DDBJ whole genome shotgun (WGS) entry which is preliminary data.</text>
</comment>
<organism evidence="2 3">
    <name type="scientific">Rheinheimera nanhaiensis E407-8</name>
    <dbReference type="NCBI Taxonomy" id="562729"/>
    <lineage>
        <taxon>Bacteria</taxon>
        <taxon>Pseudomonadati</taxon>
        <taxon>Pseudomonadota</taxon>
        <taxon>Gammaproteobacteria</taxon>
        <taxon>Chromatiales</taxon>
        <taxon>Chromatiaceae</taxon>
        <taxon>Rheinheimera</taxon>
    </lineage>
</organism>
<dbReference type="Proteomes" id="UP000004374">
    <property type="component" value="Unassembled WGS sequence"/>
</dbReference>
<keyword evidence="1" id="KW-0732">Signal</keyword>
<dbReference type="EMBL" id="BAFK01000010">
    <property type="protein sequence ID" value="GAB59021.1"/>
    <property type="molecule type" value="Genomic_DNA"/>
</dbReference>
<feature type="chain" id="PRO_5003639596" evidence="1">
    <location>
        <begin position="22"/>
        <end position="135"/>
    </location>
</feature>
<name>I1DY93_9GAMM</name>
<evidence type="ECO:0000256" key="1">
    <source>
        <dbReference type="SAM" id="SignalP"/>
    </source>
</evidence>
<evidence type="ECO:0000313" key="2">
    <source>
        <dbReference type="EMBL" id="GAB59021.1"/>
    </source>
</evidence>
<dbReference type="OrthoDB" id="5767539at2"/>
<gene>
    <name evidence="2" type="ORF">RNAN_2011</name>
</gene>
<dbReference type="AlphaFoldDB" id="I1DY93"/>
<accession>I1DY93</accession>
<dbReference type="RefSeq" id="WP_008221259.1">
    <property type="nucleotide sequence ID" value="NZ_BAFK01000010.1"/>
</dbReference>
<keyword evidence="3" id="KW-1185">Reference proteome</keyword>